<feature type="transmembrane region" description="Helical" evidence="1">
    <location>
        <begin position="265"/>
        <end position="286"/>
    </location>
</feature>
<sequence length="497" mass="57952">MKKKIEALLKRLQIAVRHNPAEVVLSVLFCCFGCALYETSWARLAVVVYYFPVLFLITCTLNSMTEGSRWRFAYYLSVLFFIPFFWKEKDFWSVFYWVTLVVVQLLYLVCDWRRDNDRFVRKGLCYLRAMLSAGLLAGIAWLLSISIYYSIQYIFEIWQYGERRFMAYSSSIAFAGILPLLFLLFNREKEEEEGVNKLFDVLLNYVLSPALLIYAVILYLYFVKVAVLWSLPKGAVAYIVISFISATFILKSCQPFLERRYYDWFYRYSGWAVLPALVMYWVGTFYRINQYGYTEARVYLVVVGAILTGTVLLFFFRRTAHYLYAVVLAVVLLSFVTYIPCITARDIERISQEKRDNYPIPANPGNYYEYVTIIDYSPLDITGYETLQAVGRYDEGPINSMIQMDTFYLCDKNSLILFEAERDSLLFRQMEKVGLAPSDSIPDDLYPDILRLDLDSALYVFGEISVYRSSPDSAYTVSYMGGGYYLKKRVSLPTRNK</sequence>
<feature type="transmembrane region" description="Helical" evidence="1">
    <location>
        <begin position="235"/>
        <end position="253"/>
    </location>
</feature>
<keyword evidence="1" id="KW-0812">Transmembrane</keyword>
<gene>
    <name evidence="2" type="ORF">DW828_00655</name>
</gene>
<dbReference type="AlphaFoldDB" id="A0A414C8F3"/>
<dbReference type="EMBL" id="QSII01000001">
    <property type="protein sequence ID" value="RHC90086.1"/>
    <property type="molecule type" value="Genomic_DNA"/>
</dbReference>
<feature type="transmembrane region" description="Helical" evidence="1">
    <location>
        <begin position="44"/>
        <end position="63"/>
    </location>
</feature>
<dbReference type="Proteomes" id="UP000286260">
    <property type="component" value="Unassembled WGS sequence"/>
</dbReference>
<feature type="transmembrane region" description="Helical" evidence="1">
    <location>
        <begin position="298"/>
        <end position="315"/>
    </location>
</feature>
<protein>
    <submittedName>
        <fullName evidence="2">DUF4153 domain-containing protein</fullName>
    </submittedName>
</protein>
<feature type="transmembrane region" description="Helical" evidence="1">
    <location>
        <begin position="322"/>
        <end position="340"/>
    </location>
</feature>
<reference evidence="2 3" key="1">
    <citation type="submission" date="2018-08" db="EMBL/GenBank/DDBJ databases">
        <title>A genome reference for cultivated species of the human gut microbiota.</title>
        <authorList>
            <person name="Zou Y."/>
            <person name="Xue W."/>
            <person name="Luo G."/>
        </authorList>
    </citation>
    <scope>NUCLEOTIDE SEQUENCE [LARGE SCALE GENOMIC DNA]</scope>
    <source>
        <strain evidence="2 3">AM34-17</strain>
    </source>
</reference>
<evidence type="ECO:0000256" key="1">
    <source>
        <dbReference type="SAM" id="Phobius"/>
    </source>
</evidence>
<feature type="transmembrane region" description="Helical" evidence="1">
    <location>
        <begin position="131"/>
        <end position="155"/>
    </location>
</feature>
<evidence type="ECO:0000313" key="2">
    <source>
        <dbReference type="EMBL" id="RHC90086.1"/>
    </source>
</evidence>
<dbReference type="InterPro" id="IPR025291">
    <property type="entry name" value="DUF4153"/>
</dbReference>
<feature type="transmembrane region" description="Helical" evidence="1">
    <location>
        <begin position="92"/>
        <end position="110"/>
    </location>
</feature>
<proteinExistence type="predicted"/>
<feature type="transmembrane region" description="Helical" evidence="1">
    <location>
        <begin position="198"/>
        <end position="223"/>
    </location>
</feature>
<dbReference type="Pfam" id="PF13687">
    <property type="entry name" value="DUF4153"/>
    <property type="match status" value="1"/>
</dbReference>
<keyword evidence="1" id="KW-0472">Membrane</keyword>
<feature type="transmembrane region" description="Helical" evidence="1">
    <location>
        <begin position="21"/>
        <end position="38"/>
    </location>
</feature>
<accession>A0A414C8F3</accession>
<keyword evidence="1" id="KW-1133">Transmembrane helix</keyword>
<comment type="caution">
    <text evidence="2">The sequence shown here is derived from an EMBL/GenBank/DDBJ whole genome shotgun (WGS) entry which is preliminary data.</text>
</comment>
<organism evidence="2 3">
    <name type="scientific">Parabacteroides merdae</name>
    <dbReference type="NCBI Taxonomy" id="46503"/>
    <lineage>
        <taxon>Bacteria</taxon>
        <taxon>Pseudomonadati</taxon>
        <taxon>Bacteroidota</taxon>
        <taxon>Bacteroidia</taxon>
        <taxon>Bacteroidales</taxon>
        <taxon>Tannerellaceae</taxon>
        <taxon>Parabacteroides</taxon>
    </lineage>
</organism>
<evidence type="ECO:0000313" key="3">
    <source>
        <dbReference type="Proteomes" id="UP000286260"/>
    </source>
</evidence>
<feature type="transmembrane region" description="Helical" evidence="1">
    <location>
        <begin position="167"/>
        <end position="186"/>
    </location>
</feature>
<name>A0A414C8F3_9BACT</name>
<dbReference type="RefSeq" id="WP_122203780.1">
    <property type="nucleotide sequence ID" value="NZ_QSII01000001.1"/>
</dbReference>
<feature type="transmembrane region" description="Helical" evidence="1">
    <location>
        <begin position="70"/>
        <end position="86"/>
    </location>
</feature>